<reference evidence="1 2" key="1">
    <citation type="submission" date="2020-09" db="EMBL/GenBank/DDBJ databases">
        <title>Genome seq and assembly of Chryseobacterium sp.</title>
        <authorList>
            <person name="Chhetri G."/>
        </authorList>
    </citation>
    <scope>NUCLEOTIDE SEQUENCE [LARGE SCALE GENOMIC DNA]</scope>
    <source>
        <strain evidence="1 2">GCR10</strain>
    </source>
</reference>
<protein>
    <submittedName>
        <fullName evidence="1">Uncharacterized protein</fullName>
    </submittedName>
</protein>
<sequence length="106" mass="12792">MTKGELYDLKYTLSDFIYPRLKEFKEKVDSKNAPSIPDFSNVENFSNQTSFAEKEKYWSEILSKMIIPFEYHVDPEKFKHLEFEEINEKVELGLKLFAEYFVNLWF</sequence>
<organism evidence="1 2">
    <name type="scientific">Chryseobacterium caseinilyticum</name>
    <dbReference type="NCBI Taxonomy" id="2771428"/>
    <lineage>
        <taxon>Bacteria</taxon>
        <taxon>Pseudomonadati</taxon>
        <taxon>Bacteroidota</taxon>
        <taxon>Flavobacteriia</taxon>
        <taxon>Flavobacteriales</taxon>
        <taxon>Weeksellaceae</taxon>
        <taxon>Chryseobacterium group</taxon>
        <taxon>Chryseobacterium</taxon>
    </lineage>
</organism>
<comment type="caution">
    <text evidence="1">The sequence shown here is derived from an EMBL/GenBank/DDBJ whole genome shotgun (WGS) entry which is preliminary data.</text>
</comment>
<evidence type="ECO:0000313" key="2">
    <source>
        <dbReference type="Proteomes" id="UP000637299"/>
    </source>
</evidence>
<proteinExistence type="predicted"/>
<dbReference type="RefSeq" id="WP_191736562.1">
    <property type="nucleotide sequence ID" value="NZ_JACYFS010000002.1"/>
</dbReference>
<accession>A0ABR8ZB52</accession>
<keyword evidence="2" id="KW-1185">Reference proteome</keyword>
<dbReference type="EMBL" id="JACYFS010000002">
    <property type="protein sequence ID" value="MBD8082553.1"/>
    <property type="molecule type" value="Genomic_DNA"/>
</dbReference>
<name>A0ABR8ZB52_9FLAO</name>
<dbReference type="Proteomes" id="UP000637299">
    <property type="component" value="Unassembled WGS sequence"/>
</dbReference>
<gene>
    <name evidence="1" type="ORF">IC610_09000</name>
</gene>
<evidence type="ECO:0000313" key="1">
    <source>
        <dbReference type="EMBL" id="MBD8082553.1"/>
    </source>
</evidence>